<proteinExistence type="predicted"/>
<keyword evidence="2" id="KW-1185">Reference proteome</keyword>
<comment type="caution">
    <text evidence="1">The sequence shown here is derived from an EMBL/GenBank/DDBJ whole genome shotgun (WGS) entry which is preliminary data.</text>
</comment>
<accession>A0A5D3YQH6</accession>
<sequence>MSFMKTLSRDEMKNVKAGRVSEGKACNVCCWADDFDYSNCSDPTWGPSKDCTAGAIKTPCVLAWA</sequence>
<organism evidence="1 2">
    <name type="scientific">Fodinibius salinus</name>
    <dbReference type="NCBI Taxonomy" id="860790"/>
    <lineage>
        <taxon>Bacteria</taxon>
        <taxon>Pseudomonadati</taxon>
        <taxon>Balneolota</taxon>
        <taxon>Balneolia</taxon>
        <taxon>Balneolales</taxon>
        <taxon>Balneolaceae</taxon>
        <taxon>Fodinibius</taxon>
    </lineage>
</organism>
<dbReference type="AlphaFoldDB" id="A0A5D3YQH6"/>
<gene>
    <name evidence="1" type="ORF">LX73_0877</name>
</gene>
<name>A0A5D3YQH6_9BACT</name>
<evidence type="ECO:0000313" key="2">
    <source>
        <dbReference type="Proteomes" id="UP000324595"/>
    </source>
</evidence>
<dbReference type="EMBL" id="VNHY01000001">
    <property type="protein sequence ID" value="TYP95568.1"/>
    <property type="molecule type" value="Genomic_DNA"/>
</dbReference>
<evidence type="ECO:0000313" key="1">
    <source>
        <dbReference type="EMBL" id="TYP95568.1"/>
    </source>
</evidence>
<reference evidence="1 2" key="1">
    <citation type="submission" date="2019-07" db="EMBL/GenBank/DDBJ databases">
        <title>Genomic Encyclopedia of Archaeal and Bacterial Type Strains, Phase II (KMG-II): from individual species to whole genera.</title>
        <authorList>
            <person name="Goeker M."/>
        </authorList>
    </citation>
    <scope>NUCLEOTIDE SEQUENCE [LARGE SCALE GENOMIC DNA]</scope>
    <source>
        <strain evidence="1 2">DSM 21935</strain>
    </source>
</reference>
<dbReference type="Proteomes" id="UP000324595">
    <property type="component" value="Unassembled WGS sequence"/>
</dbReference>
<protein>
    <submittedName>
        <fullName evidence="1">Uncharacterized protein</fullName>
    </submittedName>
</protein>